<dbReference type="Gramene" id="ONK78569">
    <property type="protein sequence ID" value="ONK78569"/>
    <property type="gene ID" value="A4U43_C02F20200"/>
</dbReference>
<reference evidence="2" key="1">
    <citation type="journal article" date="2017" name="Nat. Commun.">
        <title>The asparagus genome sheds light on the origin and evolution of a young Y chromosome.</title>
        <authorList>
            <person name="Harkess A."/>
            <person name="Zhou J."/>
            <person name="Xu C."/>
            <person name="Bowers J.E."/>
            <person name="Van der Hulst R."/>
            <person name="Ayyampalayam S."/>
            <person name="Mercati F."/>
            <person name="Riccardi P."/>
            <person name="McKain M.R."/>
            <person name="Kakrana A."/>
            <person name="Tang H."/>
            <person name="Ray J."/>
            <person name="Groenendijk J."/>
            <person name="Arikit S."/>
            <person name="Mathioni S.M."/>
            <person name="Nakano M."/>
            <person name="Shan H."/>
            <person name="Telgmann-Rauber A."/>
            <person name="Kanno A."/>
            <person name="Yue Z."/>
            <person name="Chen H."/>
            <person name="Li W."/>
            <person name="Chen Y."/>
            <person name="Xu X."/>
            <person name="Zhang Y."/>
            <person name="Luo S."/>
            <person name="Chen H."/>
            <person name="Gao J."/>
            <person name="Mao Z."/>
            <person name="Pires J.C."/>
            <person name="Luo M."/>
            <person name="Kudrna D."/>
            <person name="Wing R.A."/>
            <person name="Meyers B.C."/>
            <person name="Yi K."/>
            <person name="Kong H."/>
            <person name="Lavrijsen P."/>
            <person name="Sunseri F."/>
            <person name="Falavigna A."/>
            <person name="Ye Y."/>
            <person name="Leebens-Mack J.H."/>
            <person name="Chen G."/>
        </authorList>
    </citation>
    <scope>NUCLEOTIDE SEQUENCE [LARGE SCALE GENOMIC DNA]</scope>
    <source>
        <strain evidence="2">cv. DH0086</strain>
    </source>
</reference>
<evidence type="ECO:0000313" key="1">
    <source>
        <dbReference type="EMBL" id="ONK78569.1"/>
    </source>
</evidence>
<sequence length="116" mass="13576">MCFKTCQLCLKLSRLSFHLCQMYQFKAVKMHHIPTQTSHNISIKLNNNKNSYLKILISQRIRPEQNNHGNGVSRELLKIMGHNKLLYLDILPDDFFSKRAQFTVVVWKELCIIGSN</sequence>
<evidence type="ECO:0000313" key="2">
    <source>
        <dbReference type="Proteomes" id="UP000243459"/>
    </source>
</evidence>
<protein>
    <submittedName>
        <fullName evidence="1">Uncharacterized protein</fullName>
    </submittedName>
</protein>
<accession>A0A5P1FNM8</accession>
<dbReference type="Proteomes" id="UP000243459">
    <property type="component" value="Chromosome 2"/>
</dbReference>
<name>A0A5P1FNM8_ASPOF</name>
<proteinExistence type="predicted"/>
<keyword evidence="2" id="KW-1185">Reference proteome</keyword>
<dbReference type="AlphaFoldDB" id="A0A5P1FNM8"/>
<dbReference type="EMBL" id="CM007382">
    <property type="protein sequence ID" value="ONK78569.1"/>
    <property type="molecule type" value="Genomic_DNA"/>
</dbReference>
<organism evidence="1 2">
    <name type="scientific">Asparagus officinalis</name>
    <name type="common">Garden asparagus</name>
    <dbReference type="NCBI Taxonomy" id="4686"/>
    <lineage>
        <taxon>Eukaryota</taxon>
        <taxon>Viridiplantae</taxon>
        <taxon>Streptophyta</taxon>
        <taxon>Embryophyta</taxon>
        <taxon>Tracheophyta</taxon>
        <taxon>Spermatophyta</taxon>
        <taxon>Magnoliopsida</taxon>
        <taxon>Liliopsida</taxon>
        <taxon>Asparagales</taxon>
        <taxon>Asparagaceae</taxon>
        <taxon>Asparagoideae</taxon>
        <taxon>Asparagus</taxon>
    </lineage>
</organism>
<gene>
    <name evidence="1" type="ORF">A4U43_C02F20200</name>
</gene>